<evidence type="ECO:0000313" key="8">
    <source>
        <dbReference type="EMBL" id="ELS50847.1"/>
    </source>
</evidence>
<feature type="transmembrane region" description="Helical" evidence="7">
    <location>
        <begin position="172"/>
        <end position="193"/>
    </location>
</feature>
<feature type="region of interest" description="Disordered" evidence="6">
    <location>
        <begin position="196"/>
        <end position="227"/>
    </location>
</feature>
<dbReference type="PANTHER" id="PTHR23513:SF11">
    <property type="entry name" value="STAPHYLOFERRIN A TRANSPORTER"/>
    <property type="match status" value="1"/>
</dbReference>
<comment type="subcellular location">
    <subcellularLocation>
        <location evidence="1">Cell membrane</location>
        <topology evidence="1">Multi-pass membrane protein</topology>
    </subcellularLocation>
</comment>
<dbReference type="Proteomes" id="UP000011205">
    <property type="component" value="Unassembled WGS sequence"/>
</dbReference>
<comment type="caution">
    <text evidence="8">The sequence shown here is derived from an EMBL/GenBank/DDBJ whole genome shotgun (WGS) entry which is preliminary data.</text>
</comment>
<evidence type="ECO:0000256" key="1">
    <source>
        <dbReference type="ARBA" id="ARBA00004651"/>
    </source>
</evidence>
<evidence type="ECO:0000256" key="7">
    <source>
        <dbReference type="SAM" id="Phobius"/>
    </source>
</evidence>
<dbReference type="GO" id="GO:0022857">
    <property type="term" value="F:transmembrane transporter activity"/>
    <property type="evidence" value="ECO:0007669"/>
    <property type="project" value="InterPro"/>
</dbReference>
<dbReference type="RefSeq" id="WP_004003665.1">
    <property type="nucleotide sequence ID" value="NZ_AMLP01000262.1"/>
</dbReference>
<dbReference type="InterPro" id="IPR036259">
    <property type="entry name" value="MFS_trans_sf"/>
</dbReference>
<dbReference type="PATRIC" id="fig|1160705.3.peg.8100"/>
<evidence type="ECO:0000313" key="9">
    <source>
        <dbReference type="Proteomes" id="UP000011205"/>
    </source>
</evidence>
<evidence type="ECO:0000256" key="6">
    <source>
        <dbReference type="SAM" id="MobiDB-lite"/>
    </source>
</evidence>
<dbReference type="Pfam" id="PF07690">
    <property type="entry name" value="MFS_1"/>
    <property type="match status" value="1"/>
</dbReference>
<gene>
    <name evidence="8" type="ORF">STVIR_8201</name>
</gene>
<accession>L8P688</accession>
<dbReference type="EMBL" id="AMLP01000262">
    <property type="protein sequence ID" value="ELS50847.1"/>
    <property type="molecule type" value="Genomic_DNA"/>
</dbReference>
<reference evidence="8 9" key="1">
    <citation type="journal article" date="2013" name="Genome Announc.">
        <title>Draft Genome Sequence of Streptomyces viridochromogenes Strain Tu57, Producer of Avilamycin.</title>
        <authorList>
            <person name="Gruning B.A."/>
            <person name="Erxleben A."/>
            <person name="Hahnlein A."/>
            <person name="Gunther S."/>
        </authorList>
    </citation>
    <scope>NUCLEOTIDE SEQUENCE [LARGE SCALE GENOMIC DNA]</scope>
    <source>
        <strain evidence="8 9">Tue57</strain>
    </source>
</reference>
<evidence type="ECO:0000256" key="4">
    <source>
        <dbReference type="ARBA" id="ARBA00022989"/>
    </source>
</evidence>
<evidence type="ECO:0000256" key="2">
    <source>
        <dbReference type="ARBA" id="ARBA00022475"/>
    </source>
</evidence>
<name>L8P688_STRVR</name>
<dbReference type="Gene3D" id="1.20.1250.20">
    <property type="entry name" value="MFS general substrate transporter like domains"/>
    <property type="match status" value="1"/>
</dbReference>
<protein>
    <submittedName>
        <fullName evidence="8">Putative Major facilitator superfamily MFS-1</fullName>
    </submittedName>
</protein>
<evidence type="ECO:0000256" key="5">
    <source>
        <dbReference type="ARBA" id="ARBA00023136"/>
    </source>
</evidence>
<evidence type="ECO:0000256" key="3">
    <source>
        <dbReference type="ARBA" id="ARBA00022692"/>
    </source>
</evidence>
<keyword evidence="5 7" id="KW-0472">Membrane</keyword>
<dbReference type="GO" id="GO:0005886">
    <property type="term" value="C:plasma membrane"/>
    <property type="evidence" value="ECO:0007669"/>
    <property type="project" value="UniProtKB-SubCell"/>
</dbReference>
<feature type="transmembrane region" description="Helical" evidence="7">
    <location>
        <begin position="20"/>
        <end position="41"/>
    </location>
</feature>
<organism evidence="8 9">
    <name type="scientific">Streptomyces viridochromogenes Tue57</name>
    <dbReference type="NCBI Taxonomy" id="1160705"/>
    <lineage>
        <taxon>Bacteria</taxon>
        <taxon>Bacillati</taxon>
        <taxon>Actinomycetota</taxon>
        <taxon>Actinomycetes</taxon>
        <taxon>Kitasatosporales</taxon>
        <taxon>Streptomycetaceae</taxon>
        <taxon>Streptomyces</taxon>
    </lineage>
</organism>
<dbReference type="InterPro" id="IPR011701">
    <property type="entry name" value="MFS"/>
</dbReference>
<keyword evidence="2" id="KW-1003">Cell membrane</keyword>
<keyword evidence="4 7" id="KW-1133">Transmembrane helix</keyword>
<dbReference type="PANTHER" id="PTHR23513">
    <property type="entry name" value="INTEGRAL MEMBRANE EFFLUX PROTEIN-RELATED"/>
    <property type="match status" value="1"/>
</dbReference>
<feature type="transmembrane region" description="Helical" evidence="7">
    <location>
        <begin position="79"/>
        <end position="98"/>
    </location>
</feature>
<feature type="transmembrane region" description="Helical" evidence="7">
    <location>
        <begin position="53"/>
        <end position="72"/>
    </location>
</feature>
<sequence>MRELRVGWREFTSRSRVWVIVVAFCFLNAGITASLTVLGPAVADTTGIGRTGWGPALAACSLGAVAGGVLSLSRRPRRAILVGCALMSLTATTPLLLAPAPYTWVLVVADFVAGVGVEQAGVAWYSTLDEQIPEDRLARVYAYDNLGSYLALPLARFTAGPAVLLLGLHATVYAAAALILLATLVMVATPSVLHQPVQHQGGGGPAPRDSRADQSTDRRAPHHRSAAAPVSVSVLPLIHSGAAGERGEPSTGAPRESCLTGAAPLGYATSCI</sequence>
<proteinExistence type="predicted"/>
<keyword evidence="3 7" id="KW-0812">Transmembrane</keyword>
<dbReference type="AlphaFoldDB" id="L8P688"/>
<dbReference type="SUPFAM" id="SSF103473">
    <property type="entry name" value="MFS general substrate transporter"/>
    <property type="match status" value="1"/>
</dbReference>
<feature type="compositionally biased region" description="Basic and acidic residues" evidence="6">
    <location>
        <begin position="208"/>
        <end position="219"/>
    </location>
</feature>